<dbReference type="AlphaFoldDB" id="A0AAE3K0X0"/>
<accession>A0AAE3K0X0</accession>
<protein>
    <recommendedName>
        <fullName evidence="4">Lipoprotein</fullName>
    </recommendedName>
</protein>
<evidence type="ECO:0000313" key="2">
    <source>
        <dbReference type="EMBL" id="MCI5756467.1"/>
    </source>
</evidence>
<organism evidence="2 3">
    <name type="scientific">Candidatus Colimorpha enterica</name>
    <dbReference type="NCBI Taxonomy" id="3083063"/>
    <lineage>
        <taxon>Bacteria</taxon>
        <taxon>Pseudomonadati</taxon>
        <taxon>Bacteroidota</taxon>
        <taxon>Bacteroidia</taxon>
        <taxon>Bacteroidales</taxon>
        <taxon>Candidatus Colimorpha</taxon>
    </lineage>
</organism>
<dbReference type="Proteomes" id="UP001139365">
    <property type="component" value="Unassembled WGS sequence"/>
</dbReference>
<feature type="chain" id="PRO_5042224977" description="Lipoprotein" evidence="1">
    <location>
        <begin position="25"/>
        <end position="196"/>
    </location>
</feature>
<dbReference type="EMBL" id="JALEMU010000153">
    <property type="protein sequence ID" value="MCI5756467.1"/>
    <property type="molecule type" value="Genomic_DNA"/>
</dbReference>
<reference evidence="2 3" key="1">
    <citation type="submission" date="2022-03" db="EMBL/GenBank/DDBJ databases">
        <title>Metagenome-assembled genomes from swine fecal metagenomes.</title>
        <authorList>
            <person name="Holman D.B."/>
            <person name="Kommadath A."/>
        </authorList>
    </citation>
    <scope>NUCLEOTIDE SEQUENCE [LARGE SCALE GENOMIC DNA]</scope>
    <source>
        <strain evidence="2">SUG147</strain>
    </source>
</reference>
<comment type="caution">
    <text evidence="2">The sequence shown here is derived from an EMBL/GenBank/DDBJ whole genome shotgun (WGS) entry which is preliminary data.</text>
</comment>
<gene>
    <name evidence="2" type="ORF">MR241_09280</name>
</gene>
<evidence type="ECO:0000256" key="1">
    <source>
        <dbReference type="SAM" id="SignalP"/>
    </source>
</evidence>
<sequence>MRRITKLAAVLLLAASVLSLVSCKAPLKISEEEAYEALKTLIPASYDINVIFFGEGLPHGGGSGGDGKTSYVKVDSKEYLSVKDIKNAAEKVYSKSYLAGVYVAAFEGVTAGSSDGGLDTSVSPRYRDIGGELMINASSPVRKIRGRLELVSSAVGKRTHRYVVVSVVCRGDDGEVTFDAYLTKQSGTWLLDAPTY</sequence>
<evidence type="ECO:0000313" key="3">
    <source>
        <dbReference type="Proteomes" id="UP001139365"/>
    </source>
</evidence>
<feature type="signal peptide" evidence="1">
    <location>
        <begin position="1"/>
        <end position="24"/>
    </location>
</feature>
<dbReference type="PROSITE" id="PS51257">
    <property type="entry name" value="PROKAR_LIPOPROTEIN"/>
    <property type="match status" value="1"/>
</dbReference>
<keyword evidence="1" id="KW-0732">Signal</keyword>
<name>A0AAE3K0X0_9BACT</name>
<evidence type="ECO:0008006" key="4">
    <source>
        <dbReference type="Google" id="ProtNLM"/>
    </source>
</evidence>
<proteinExistence type="predicted"/>